<dbReference type="EMBL" id="JBHMEW010000068">
    <property type="protein sequence ID" value="MFB9213494.1"/>
    <property type="molecule type" value="Genomic_DNA"/>
</dbReference>
<evidence type="ECO:0000256" key="1">
    <source>
        <dbReference type="ARBA" id="ARBA00022801"/>
    </source>
</evidence>
<dbReference type="PANTHER" id="PTHR22901:SF0">
    <property type="entry name" value="SIALATE O-ACETYLESTERASE"/>
    <property type="match status" value="1"/>
</dbReference>
<dbReference type="Proteomes" id="UP001589654">
    <property type="component" value="Unassembled WGS sequence"/>
</dbReference>
<sequence>MKKQCSIWHFLLAAILFISASQISFAEVKLPNLLTDGAVLQRDKPMVIWGWANSNEKIEVNFEGVTKVTHAKPNGDWVVTFSSMKAGGPYVLEVEGEKESLTVNNLWIGDVWICSGQSNMELTMERVAPMFPDEFERSPNPQIRYFDVPDHYDFQKEAKDTKGGNWIEAGPEHLKEFSAVAYFFAKHLHEKYKIPIGLVNSSVGGSPIQSWIRKQELKSFPEDYQEAEKFSDPNVIEEIQENDRAKRDAWQRELLEKDRGLTNSNKPYFDPSISTEGWEKMNKVDLLPRSQDKLPNGVYWLRKEIDISSVKSEDSSKLLLGRLIDSDRVYFNGELVGSTSYQYPPRRYEVPKELIKEGKNTLVIRLVSERGRPGFVTDKPYQIKVGDKTYNLSTDWKYIQTAEMSSMPGQTFIRWKPLGLYQGMIAPLQRIPAKGIIWYQGESNAGNPGIYCDQMKALIEGWRSAWEQPDMPFIFAQLPNFMQPVDQPVQEGWAGLREAQRQALEVPNTGMAVTIDAGEANDIHPLDKETVGIRLAMEAMKVAYGEKGDLSSPMIKKAVTHKSKIKLAFEQVGKGLKAEDGEELGGFAVADKEGDFHRAKAKIKGNKVILESPVTSPTTVRYAWANNPVWANLYGKNGLPASPFEIKVSQ</sequence>
<feature type="domain" description="Sialate O-acetylesterase" evidence="3">
    <location>
        <begin position="410"/>
        <end position="524"/>
    </location>
</feature>
<evidence type="ECO:0000256" key="2">
    <source>
        <dbReference type="SAM" id="SignalP"/>
    </source>
</evidence>
<dbReference type="InterPro" id="IPR039329">
    <property type="entry name" value="SIAE"/>
</dbReference>
<dbReference type="InterPro" id="IPR036514">
    <property type="entry name" value="SGNH_hydro_sf"/>
</dbReference>
<reference evidence="4 5" key="1">
    <citation type="submission" date="2024-09" db="EMBL/GenBank/DDBJ databases">
        <authorList>
            <person name="Sun Q."/>
            <person name="Mori K."/>
        </authorList>
    </citation>
    <scope>NUCLEOTIDE SEQUENCE [LARGE SCALE GENOMIC DNA]</scope>
    <source>
        <strain evidence="4 5">CECT 7682</strain>
    </source>
</reference>
<keyword evidence="1" id="KW-0378">Hydrolase</keyword>
<evidence type="ECO:0000313" key="5">
    <source>
        <dbReference type="Proteomes" id="UP001589654"/>
    </source>
</evidence>
<dbReference type="Gene3D" id="3.40.50.1110">
    <property type="entry name" value="SGNH hydrolase"/>
    <property type="match status" value="2"/>
</dbReference>
<dbReference type="InterPro" id="IPR005181">
    <property type="entry name" value="SASA"/>
</dbReference>
<organism evidence="4 5">
    <name type="scientific">Echinicola jeungdonensis</name>
    <dbReference type="NCBI Taxonomy" id="709343"/>
    <lineage>
        <taxon>Bacteria</taxon>
        <taxon>Pseudomonadati</taxon>
        <taxon>Bacteroidota</taxon>
        <taxon>Cytophagia</taxon>
        <taxon>Cytophagales</taxon>
        <taxon>Cyclobacteriaceae</taxon>
        <taxon>Echinicola</taxon>
    </lineage>
</organism>
<dbReference type="SUPFAM" id="SSF49785">
    <property type="entry name" value="Galactose-binding domain-like"/>
    <property type="match status" value="1"/>
</dbReference>
<feature type="domain" description="Sialate O-acetylesterase" evidence="3">
    <location>
        <begin position="110"/>
        <end position="216"/>
    </location>
</feature>
<gene>
    <name evidence="4" type="ORF">ACFFUR_16880</name>
</gene>
<protein>
    <submittedName>
        <fullName evidence="4">Sialate O-acetylesterase</fullName>
    </submittedName>
</protein>
<dbReference type="SUPFAM" id="SSF52266">
    <property type="entry name" value="SGNH hydrolase"/>
    <property type="match status" value="1"/>
</dbReference>
<keyword evidence="2" id="KW-0732">Signal</keyword>
<dbReference type="InterPro" id="IPR008979">
    <property type="entry name" value="Galactose-bd-like_sf"/>
</dbReference>
<dbReference type="RefSeq" id="WP_290248965.1">
    <property type="nucleotide sequence ID" value="NZ_JAUFQT010000002.1"/>
</dbReference>
<feature type="signal peptide" evidence="2">
    <location>
        <begin position="1"/>
        <end position="26"/>
    </location>
</feature>
<name>A0ABV5JC57_9BACT</name>
<evidence type="ECO:0000313" key="4">
    <source>
        <dbReference type="EMBL" id="MFB9213494.1"/>
    </source>
</evidence>
<evidence type="ECO:0000259" key="3">
    <source>
        <dbReference type="Pfam" id="PF03629"/>
    </source>
</evidence>
<keyword evidence="5" id="KW-1185">Reference proteome</keyword>
<accession>A0ABV5JC57</accession>
<dbReference type="Pfam" id="PF03629">
    <property type="entry name" value="SASA"/>
    <property type="match status" value="2"/>
</dbReference>
<feature type="chain" id="PRO_5046830077" evidence="2">
    <location>
        <begin position="27"/>
        <end position="650"/>
    </location>
</feature>
<dbReference type="PANTHER" id="PTHR22901">
    <property type="entry name" value="SIALATE O-ACETYLESTERASE"/>
    <property type="match status" value="1"/>
</dbReference>
<comment type="caution">
    <text evidence="4">The sequence shown here is derived from an EMBL/GenBank/DDBJ whole genome shotgun (WGS) entry which is preliminary data.</text>
</comment>
<proteinExistence type="predicted"/>